<dbReference type="EMBL" id="CAJVPT010020964">
    <property type="protein sequence ID" value="CAG8652134.1"/>
    <property type="molecule type" value="Genomic_DNA"/>
</dbReference>
<feature type="non-terminal residue" evidence="1">
    <location>
        <position position="169"/>
    </location>
</feature>
<dbReference type="Proteomes" id="UP000789525">
    <property type="component" value="Unassembled WGS sequence"/>
</dbReference>
<evidence type="ECO:0000313" key="1">
    <source>
        <dbReference type="EMBL" id="CAG8652134.1"/>
    </source>
</evidence>
<reference evidence="1" key="1">
    <citation type="submission" date="2021-06" db="EMBL/GenBank/DDBJ databases">
        <authorList>
            <person name="Kallberg Y."/>
            <person name="Tangrot J."/>
            <person name="Rosling A."/>
        </authorList>
    </citation>
    <scope>NUCLEOTIDE SEQUENCE</scope>
    <source>
        <strain evidence="1">CL356</strain>
    </source>
</reference>
<proteinExistence type="predicted"/>
<accession>A0ACA9NF72</accession>
<protein>
    <submittedName>
        <fullName evidence="1">11516_t:CDS:1</fullName>
    </submittedName>
</protein>
<comment type="caution">
    <text evidence="1">The sequence shown here is derived from an EMBL/GenBank/DDBJ whole genome shotgun (WGS) entry which is preliminary data.</text>
</comment>
<gene>
    <name evidence="1" type="ORF">ACOLOM_LOCUS8285</name>
</gene>
<name>A0ACA9NF72_9GLOM</name>
<organism evidence="1 2">
    <name type="scientific">Acaulospora colombiana</name>
    <dbReference type="NCBI Taxonomy" id="27376"/>
    <lineage>
        <taxon>Eukaryota</taxon>
        <taxon>Fungi</taxon>
        <taxon>Fungi incertae sedis</taxon>
        <taxon>Mucoromycota</taxon>
        <taxon>Glomeromycotina</taxon>
        <taxon>Glomeromycetes</taxon>
        <taxon>Diversisporales</taxon>
        <taxon>Acaulosporaceae</taxon>
        <taxon>Acaulospora</taxon>
    </lineage>
</organism>
<evidence type="ECO:0000313" key="2">
    <source>
        <dbReference type="Proteomes" id="UP000789525"/>
    </source>
</evidence>
<sequence>MGESWSEDQHRQRLRSVLSDPKKLSSVTAVCLSISWPDPNPEAISFIPHLRDLPRLQSLTYLEFGRQQSKQFLQELNRSCFVSLISLYIQMPTLYGPLRLEGLEVLYLDVREHSIGQWSFPSLRHLTIKKGCKGFARSLPSLERLLGEDTSPLAGPHSHLQSLILLEKD</sequence>
<keyword evidence="2" id="KW-1185">Reference proteome</keyword>